<reference evidence="1" key="1">
    <citation type="submission" date="2014-09" db="EMBL/GenBank/DDBJ databases">
        <authorList>
            <person name="Magalhaes I.L.F."/>
            <person name="Oliveira U."/>
            <person name="Santos F.R."/>
            <person name="Vidigal T.H.D.A."/>
            <person name="Brescovit A.D."/>
            <person name="Santos A.J."/>
        </authorList>
    </citation>
    <scope>NUCLEOTIDE SEQUENCE</scope>
    <source>
        <tissue evidence="1">Shoot tissue taken approximately 20 cm above the soil surface</tissue>
    </source>
</reference>
<name>A0A0A9E1H4_ARUDO</name>
<reference evidence="1" key="2">
    <citation type="journal article" date="2015" name="Data Brief">
        <title>Shoot transcriptome of the giant reed, Arundo donax.</title>
        <authorList>
            <person name="Barrero R.A."/>
            <person name="Guerrero F.D."/>
            <person name="Moolhuijzen P."/>
            <person name="Goolsby J.A."/>
            <person name="Tidwell J."/>
            <person name="Bellgard S.E."/>
            <person name="Bellgard M.I."/>
        </authorList>
    </citation>
    <scope>NUCLEOTIDE SEQUENCE</scope>
    <source>
        <tissue evidence="1">Shoot tissue taken approximately 20 cm above the soil surface</tissue>
    </source>
</reference>
<evidence type="ECO:0000313" key="1">
    <source>
        <dbReference type="EMBL" id="JAD89852.1"/>
    </source>
</evidence>
<organism evidence="1">
    <name type="scientific">Arundo donax</name>
    <name type="common">Giant reed</name>
    <name type="synonym">Donax arundinaceus</name>
    <dbReference type="NCBI Taxonomy" id="35708"/>
    <lineage>
        <taxon>Eukaryota</taxon>
        <taxon>Viridiplantae</taxon>
        <taxon>Streptophyta</taxon>
        <taxon>Embryophyta</taxon>
        <taxon>Tracheophyta</taxon>
        <taxon>Spermatophyta</taxon>
        <taxon>Magnoliopsida</taxon>
        <taxon>Liliopsida</taxon>
        <taxon>Poales</taxon>
        <taxon>Poaceae</taxon>
        <taxon>PACMAD clade</taxon>
        <taxon>Arundinoideae</taxon>
        <taxon>Arundineae</taxon>
        <taxon>Arundo</taxon>
    </lineage>
</organism>
<protein>
    <submittedName>
        <fullName evidence="1">Uncharacterized protein</fullName>
    </submittedName>
</protein>
<proteinExistence type="predicted"/>
<dbReference type="AlphaFoldDB" id="A0A0A9E1H4"/>
<accession>A0A0A9E1H4</accession>
<dbReference type="EMBL" id="GBRH01208043">
    <property type="protein sequence ID" value="JAD89852.1"/>
    <property type="molecule type" value="Transcribed_RNA"/>
</dbReference>
<sequence length="160" mass="17343">MAILLLLLRRVVGAMLQMPPPPPPLLLPSTLSCALVVLACNNRFDAIFVFLNLDSVLHFVSGVVLGRLLRPSPPLVDGGNLLAAAAIVVVVHGFNQFLALPSRPAHVSKGREKANNKGTYTWSVTGAAKWHKRRQTSQAPSCARISYTSDTIILIKLMVR</sequence>